<proteinExistence type="predicted"/>
<keyword evidence="3" id="KW-1185">Reference proteome</keyword>
<dbReference type="Proteomes" id="UP000765509">
    <property type="component" value="Unassembled WGS sequence"/>
</dbReference>
<evidence type="ECO:0000313" key="2">
    <source>
        <dbReference type="EMBL" id="MBW0525864.1"/>
    </source>
</evidence>
<reference evidence="2" key="1">
    <citation type="submission" date="2021-03" db="EMBL/GenBank/DDBJ databases">
        <title>Draft genome sequence of rust myrtle Austropuccinia psidii MF-1, a brazilian biotype.</title>
        <authorList>
            <person name="Quecine M.C."/>
            <person name="Pachon D.M.R."/>
            <person name="Bonatelli M.L."/>
            <person name="Correr F.H."/>
            <person name="Franceschini L.M."/>
            <person name="Leite T.F."/>
            <person name="Margarido G.R.A."/>
            <person name="Almeida C.A."/>
            <person name="Ferrarezi J.A."/>
            <person name="Labate C.A."/>
        </authorList>
    </citation>
    <scope>NUCLEOTIDE SEQUENCE</scope>
    <source>
        <strain evidence="2">MF-1</strain>
    </source>
</reference>
<feature type="region of interest" description="Disordered" evidence="1">
    <location>
        <begin position="134"/>
        <end position="158"/>
    </location>
</feature>
<sequence length="158" mass="18938">MYLEITKSEENLININYSDSDSVLSAYEVQAKKREKQERKWTKGALKDGIPKDRNNMLQLEINKKNELILTKNKKTNFKEAHTQEQQAKRDLRVKILDKIMSINTLKRTVEKGIANHQYELDKEKFDWKLHKDTEEKQSRKEESERNHIFQKEKISFE</sequence>
<dbReference type="EMBL" id="AVOT02032137">
    <property type="protein sequence ID" value="MBW0525864.1"/>
    <property type="molecule type" value="Genomic_DNA"/>
</dbReference>
<comment type="caution">
    <text evidence="2">The sequence shown here is derived from an EMBL/GenBank/DDBJ whole genome shotgun (WGS) entry which is preliminary data.</text>
</comment>
<protein>
    <submittedName>
        <fullName evidence="2">Uncharacterized protein</fullName>
    </submittedName>
</protein>
<evidence type="ECO:0000313" key="3">
    <source>
        <dbReference type="Proteomes" id="UP000765509"/>
    </source>
</evidence>
<dbReference type="AlphaFoldDB" id="A0A9Q3I4P2"/>
<evidence type="ECO:0000256" key="1">
    <source>
        <dbReference type="SAM" id="MobiDB-lite"/>
    </source>
</evidence>
<name>A0A9Q3I4P2_9BASI</name>
<organism evidence="2 3">
    <name type="scientific">Austropuccinia psidii MF-1</name>
    <dbReference type="NCBI Taxonomy" id="1389203"/>
    <lineage>
        <taxon>Eukaryota</taxon>
        <taxon>Fungi</taxon>
        <taxon>Dikarya</taxon>
        <taxon>Basidiomycota</taxon>
        <taxon>Pucciniomycotina</taxon>
        <taxon>Pucciniomycetes</taxon>
        <taxon>Pucciniales</taxon>
        <taxon>Sphaerophragmiaceae</taxon>
        <taxon>Austropuccinia</taxon>
    </lineage>
</organism>
<accession>A0A9Q3I4P2</accession>
<gene>
    <name evidence="2" type="ORF">O181_065579</name>
</gene>